<evidence type="ECO:0000256" key="9">
    <source>
        <dbReference type="NCBIfam" id="TIGR00362"/>
    </source>
</evidence>
<dbReference type="PANTHER" id="PTHR30050">
    <property type="entry name" value="CHROMOSOMAL REPLICATION INITIATOR PROTEIN DNAA"/>
    <property type="match status" value="1"/>
</dbReference>
<dbReference type="GO" id="GO:0006270">
    <property type="term" value="P:DNA replication initiation"/>
    <property type="evidence" value="ECO:0007669"/>
    <property type="project" value="UniProtKB-UniRule"/>
</dbReference>
<dbReference type="GO" id="GO:0006275">
    <property type="term" value="P:regulation of DNA replication"/>
    <property type="evidence" value="ECO:0007669"/>
    <property type="project" value="UniProtKB-UniRule"/>
</dbReference>
<evidence type="ECO:0000256" key="11">
    <source>
        <dbReference type="RuleBase" id="RU004227"/>
    </source>
</evidence>
<organism evidence="15 16">
    <name type="scientific">Berryella wangjianweii</name>
    <dbReference type="NCBI Taxonomy" id="2734634"/>
    <lineage>
        <taxon>Bacteria</taxon>
        <taxon>Bacillati</taxon>
        <taxon>Actinomycetota</taxon>
        <taxon>Coriobacteriia</taxon>
        <taxon>Eggerthellales</taxon>
        <taxon>Eggerthellaceae</taxon>
        <taxon>Berryella</taxon>
    </lineage>
</organism>
<dbReference type="KEGG" id="bwa:HLV38_05330"/>
<dbReference type="Proteomes" id="UP000503297">
    <property type="component" value="Chromosome"/>
</dbReference>
<keyword evidence="7 8" id="KW-0238">DNA-binding</keyword>
<feature type="region of interest" description="Disordered" evidence="12">
    <location>
        <begin position="234"/>
        <end position="284"/>
    </location>
</feature>
<dbReference type="InterPro" id="IPR024633">
    <property type="entry name" value="DnaA_N_dom"/>
</dbReference>
<dbReference type="AlphaFoldDB" id="A0A6M8J0V0"/>
<keyword evidence="5 8" id="KW-0067">ATP-binding</keyword>
<evidence type="ECO:0000256" key="3">
    <source>
        <dbReference type="ARBA" id="ARBA00022705"/>
    </source>
</evidence>
<dbReference type="CDD" id="cd00009">
    <property type="entry name" value="AAA"/>
    <property type="match status" value="1"/>
</dbReference>
<dbReference type="PANTHER" id="PTHR30050:SF2">
    <property type="entry name" value="CHROMOSOMAL REPLICATION INITIATOR PROTEIN DNAA"/>
    <property type="match status" value="1"/>
</dbReference>
<comment type="subcellular location">
    <subcellularLocation>
        <location evidence="8">Cytoplasm</location>
    </subcellularLocation>
</comment>
<comment type="subunit">
    <text evidence="8">Oligomerizes as a right-handed, spiral filament on DNA at oriC.</text>
</comment>
<dbReference type="InterPro" id="IPR003593">
    <property type="entry name" value="AAA+_ATPase"/>
</dbReference>
<dbReference type="NCBIfam" id="TIGR00362">
    <property type="entry name" value="DnaA"/>
    <property type="match status" value="1"/>
</dbReference>
<dbReference type="SUPFAM" id="SSF48295">
    <property type="entry name" value="TrpR-like"/>
    <property type="match status" value="1"/>
</dbReference>
<feature type="binding site" evidence="8">
    <location>
        <position position="337"/>
    </location>
    <ligand>
        <name>ATP</name>
        <dbReference type="ChEBI" id="CHEBI:30616"/>
    </ligand>
</feature>
<comment type="similarity">
    <text evidence="1 8 11">Belongs to the DnaA family.</text>
</comment>
<feature type="domain" description="Chromosomal replication initiator DnaA C-terminal" evidence="14">
    <location>
        <begin position="548"/>
        <end position="617"/>
    </location>
</feature>
<name>A0A6M8J0V0_9ACTN</name>
<feature type="binding site" evidence="8">
    <location>
        <position position="335"/>
    </location>
    <ligand>
        <name>ATP</name>
        <dbReference type="ChEBI" id="CHEBI:30616"/>
    </ligand>
</feature>
<dbReference type="Pfam" id="PF08299">
    <property type="entry name" value="Bac_DnaA_C"/>
    <property type="match status" value="1"/>
</dbReference>
<evidence type="ECO:0000259" key="13">
    <source>
        <dbReference type="SMART" id="SM00382"/>
    </source>
</evidence>
<comment type="domain">
    <text evidence="8">Domain I is involved in oligomerization and binding regulators, domain II is flexibile and of varying length in different bacteria, domain III forms the AAA+ region, while domain IV binds dsDNA.</text>
</comment>
<evidence type="ECO:0000256" key="5">
    <source>
        <dbReference type="ARBA" id="ARBA00022840"/>
    </source>
</evidence>
<dbReference type="InterPro" id="IPR038454">
    <property type="entry name" value="DnaA_N_sf"/>
</dbReference>
<dbReference type="CDD" id="cd06571">
    <property type="entry name" value="Bac_DnaA_C"/>
    <property type="match status" value="1"/>
</dbReference>
<dbReference type="Pfam" id="PF11638">
    <property type="entry name" value="DnaA_N"/>
    <property type="match status" value="1"/>
</dbReference>
<dbReference type="InterPro" id="IPR010921">
    <property type="entry name" value="Trp_repressor/repl_initiator"/>
</dbReference>
<dbReference type="GO" id="GO:0005886">
    <property type="term" value="C:plasma membrane"/>
    <property type="evidence" value="ECO:0007669"/>
    <property type="project" value="TreeGrafter"/>
</dbReference>
<evidence type="ECO:0000259" key="14">
    <source>
        <dbReference type="SMART" id="SM00760"/>
    </source>
</evidence>
<feature type="region of interest" description="Domain IV, binds dsDNA" evidence="8">
    <location>
        <begin position="519"/>
        <end position="641"/>
    </location>
</feature>
<feature type="domain" description="AAA+ ATPase" evidence="13">
    <location>
        <begin position="324"/>
        <end position="451"/>
    </location>
</feature>
<evidence type="ECO:0000256" key="8">
    <source>
        <dbReference type="HAMAP-Rule" id="MF_00377"/>
    </source>
</evidence>
<dbReference type="GO" id="GO:0005737">
    <property type="term" value="C:cytoplasm"/>
    <property type="evidence" value="ECO:0007669"/>
    <property type="project" value="UniProtKB-SubCell"/>
</dbReference>
<evidence type="ECO:0000313" key="16">
    <source>
        <dbReference type="Proteomes" id="UP000503297"/>
    </source>
</evidence>
<proteinExistence type="inferred from homology"/>
<dbReference type="EMBL" id="CP053716">
    <property type="protein sequence ID" value="QKF07600.1"/>
    <property type="molecule type" value="Genomic_DNA"/>
</dbReference>
<dbReference type="SMART" id="SM00760">
    <property type="entry name" value="Bac_DnaA_C"/>
    <property type="match status" value="1"/>
</dbReference>
<dbReference type="PRINTS" id="PR00051">
    <property type="entry name" value="DNAA"/>
</dbReference>
<dbReference type="Gene3D" id="1.10.8.60">
    <property type="match status" value="1"/>
</dbReference>
<dbReference type="RefSeq" id="WP_173164856.1">
    <property type="nucleotide sequence ID" value="NZ_CP053716.1"/>
</dbReference>
<feature type="binding site" evidence="8">
    <location>
        <position position="338"/>
    </location>
    <ligand>
        <name>ATP</name>
        <dbReference type="ChEBI" id="CHEBI:30616"/>
    </ligand>
</feature>
<keyword evidence="6 8" id="KW-0446">Lipid-binding</keyword>
<dbReference type="Gene3D" id="3.30.300.180">
    <property type="match status" value="1"/>
</dbReference>
<keyword evidence="3 8" id="KW-0235">DNA replication</keyword>
<dbReference type="SMART" id="SM00382">
    <property type="entry name" value="AAA"/>
    <property type="match status" value="1"/>
</dbReference>
<dbReference type="InterPro" id="IPR027417">
    <property type="entry name" value="P-loop_NTPase"/>
</dbReference>
<dbReference type="HAMAP" id="MF_00377">
    <property type="entry name" value="DnaA_bact"/>
    <property type="match status" value="1"/>
</dbReference>
<evidence type="ECO:0000256" key="7">
    <source>
        <dbReference type="ARBA" id="ARBA00023125"/>
    </source>
</evidence>
<gene>
    <name evidence="8 15" type="primary">dnaA</name>
    <name evidence="15" type="ORF">HLV38_05330</name>
</gene>
<feature type="binding site" evidence="8">
    <location>
        <position position="339"/>
    </location>
    <ligand>
        <name>ATP</name>
        <dbReference type="ChEBI" id="CHEBI:30616"/>
    </ligand>
</feature>
<keyword evidence="2 8" id="KW-0963">Cytoplasm</keyword>
<evidence type="ECO:0000256" key="4">
    <source>
        <dbReference type="ARBA" id="ARBA00022741"/>
    </source>
</evidence>
<dbReference type="SUPFAM" id="SSF52540">
    <property type="entry name" value="P-loop containing nucleoside triphosphate hydrolases"/>
    <property type="match status" value="1"/>
</dbReference>
<keyword evidence="16" id="KW-1185">Reference proteome</keyword>
<dbReference type="Pfam" id="PF00308">
    <property type="entry name" value="Bac_DnaA"/>
    <property type="match status" value="1"/>
</dbReference>
<evidence type="ECO:0000256" key="6">
    <source>
        <dbReference type="ARBA" id="ARBA00023121"/>
    </source>
</evidence>
<reference evidence="16" key="1">
    <citation type="submission" date="2020-05" db="EMBL/GenBank/DDBJ databases">
        <title>Novel species in genus Nocardioides.</title>
        <authorList>
            <person name="Zhang G."/>
        </authorList>
    </citation>
    <scope>NUCLEOTIDE SEQUENCE [LARGE SCALE GENOMIC DNA]</scope>
    <source>
        <strain evidence="16">zg-1050</strain>
    </source>
</reference>
<protein>
    <recommendedName>
        <fullName evidence="8 9">Chromosomal replication initiator protein DnaA</fullName>
    </recommendedName>
</protein>
<dbReference type="GO" id="GO:0005524">
    <property type="term" value="F:ATP binding"/>
    <property type="evidence" value="ECO:0007669"/>
    <property type="project" value="UniProtKB-UniRule"/>
</dbReference>
<feature type="compositionally biased region" description="Polar residues" evidence="12">
    <location>
        <begin position="250"/>
        <end position="263"/>
    </location>
</feature>
<feature type="region of interest" description="Domain I, interacts with DnaA modulators" evidence="8">
    <location>
        <begin position="1"/>
        <end position="184"/>
    </location>
</feature>
<dbReference type="InterPro" id="IPR013159">
    <property type="entry name" value="DnaA_C"/>
</dbReference>
<comment type="function">
    <text evidence="8 10">Plays an essential role in the initiation and regulation of chromosomal replication. ATP-DnaA binds to the origin of replication (oriC) to initiate formation of the DNA replication initiation complex once per cell cycle. Binds the DnaA box (a 9 base pair repeat at the origin) and separates the double-stranded (ds)DNA. Forms a right-handed helical filament on oriC DNA; dsDNA binds to the exterior of the filament while single-stranded (ss)DNA is stabiized in the filament's interior. The ATP-DnaA-oriC complex binds and stabilizes one strand of the AT-rich DNA unwinding element (DUE), permitting loading of DNA polymerase. After initiation quickly degrades to an ADP-DnaA complex that is not apt for DNA replication. Binds acidic phospholipids.</text>
</comment>
<dbReference type="GO" id="GO:0003688">
    <property type="term" value="F:DNA replication origin binding"/>
    <property type="evidence" value="ECO:0007669"/>
    <property type="project" value="UniProtKB-UniRule"/>
</dbReference>
<dbReference type="Gene3D" id="1.10.1750.10">
    <property type="match status" value="1"/>
</dbReference>
<evidence type="ECO:0000313" key="15">
    <source>
        <dbReference type="EMBL" id="QKF07600.1"/>
    </source>
</evidence>
<keyword evidence="4 8" id="KW-0547">Nucleotide-binding</keyword>
<evidence type="ECO:0000256" key="1">
    <source>
        <dbReference type="ARBA" id="ARBA00006583"/>
    </source>
</evidence>
<feature type="region of interest" description="Disordered" evidence="12">
    <location>
        <begin position="90"/>
        <end position="118"/>
    </location>
</feature>
<dbReference type="Gene3D" id="3.40.50.300">
    <property type="entry name" value="P-loop containing nucleotide triphosphate hydrolases"/>
    <property type="match status" value="1"/>
</dbReference>
<dbReference type="GO" id="GO:0008289">
    <property type="term" value="F:lipid binding"/>
    <property type="evidence" value="ECO:0007669"/>
    <property type="project" value="UniProtKB-KW"/>
</dbReference>
<dbReference type="InterPro" id="IPR020591">
    <property type="entry name" value="Chromosome_initiator_DnaA-like"/>
</dbReference>
<accession>A0A6M8J0V0</accession>
<evidence type="ECO:0000256" key="12">
    <source>
        <dbReference type="SAM" id="MobiDB-lite"/>
    </source>
</evidence>
<dbReference type="InterPro" id="IPR001957">
    <property type="entry name" value="Chromosome_initiator_DnaA"/>
</dbReference>
<dbReference type="InterPro" id="IPR013317">
    <property type="entry name" value="DnaA_dom"/>
</dbReference>
<evidence type="ECO:0000256" key="10">
    <source>
        <dbReference type="RuleBase" id="RU000577"/>
    </source>
</evidence>
<evidence type="ECO:0000256" key="2">
    <source>
        <dbReference type="ARBA" id="ARBA00022490"/>
    </source>
</evidence>
<comment type="caution">
    <text evidence="8">Lacks conserved residue(s) required for the propagation of feature annotation.</text>
</comment>
<sequence>MNSENLIREWVRICDQVRSYDHVTEGEFNAFVPRLVPQAMSESFLMLTAENEFIRQWVEANYLNDIVRALADLHQTHYTVALAVDTTATPATPQPAGAPTPSSVTPPGRAVTPAGGAGASGAVAAATHASPVEGAPAGLMPPAQGSIPIAHGDLNDGKPEAGVVAPAHHAAESVISEAPAANWAEGAGLPTTPASVGTNTANLDAITPFTQMTPAEESFDEGLSPLERKIEEARRAATARNRRQEAPTETVPSEASSGVTHSATAGGFPTNAPSSMPGYGHQPAREERPARSAAYTFENFVIGDSNRMAYSMAIRVAEAPGSRTMNPFFIYGKSGLGKTHLVRAIQNYIERHIPHLSVVYEDASAFLNKYVEATASYERDKQSYKNFQRRYEQADVLIIDDVQSLQGKKQTLEIVFQIINMRIERGQQVILSADRAPKNIDIDQRYYSRFNSGGTCDIQPPEVETKLSIIRSFIRDYMAMSPDVDISISDETQMYIAENSSSNIRELKSAVVKVISHTSAFGETDISLPEVRKLLEDHFSGGAMKKLTVEDIQAACEEYYKVSHEAVLSDNRTRGISHARQMAMYLCREMLDIPYAQVGKAFGDRDHATIMYSVKKVEERFKSEPEVREESETIRKMIRDR</sequence>